<sequence>MITDEHTKVSSNELYPYMAAIMKKTSYISAGALIDESWIITGADSLYMIRDLSRILRVRLGSINYKKGGLLSPVKYIHIHPLFDDSKPQFDIALIKLATPLRLTPNLNPIKLLKKPRQITATHFIVTAWPGPLQVSKNHTSLDSVELLRRRILTISHVHPLDTEECGDHLEAQGINNTGGVMCLDPAVDGDPCQRDTGAPVVLNGILWGVISSWRSEDCQMENGATFVTLVSNVNISSWIHATIHGHKVTKKHGIDYDDNFI</sequence>
<evidence type="ECO:0000256" key="1">
    <source>
        <dbReference type="ARBA" id="ARBA00007664"/>
    </source>
</evidence>
<dbReference type="Proteomes" id="UP001152562">
    <property type="component" value="Unassembled WGS sequence"/>
</dbReference>
<protein>
    <recommendedName>
        <fullName evidence="6">Peptidase S1 domain-containing protein</fullName>
    </recommendedName>
</protein>
<dbReference type="InterPro" id="IPR001314">
    <property type="entry name" value="Peptidase_S1A"/>
</dbReference>
<evidence type="ECO:0000256" key="2">
    <source>
        <dbReference type="ARBA" id="ARBA00022670"/>
    </source>
</evidence>
<dbReference type="SUPFAM" id="SSF50494">
    <property type="entry name" value="Trypsin-like serine proteases"/>
    <property type="match status" value="1"/>
</dbReference>
<proteinExistence type="inferred from homology"/>
<gene>
    <name evidence="7" type="ORF">PIBRA_LOCUS1372</name>
</gene>
<dbReference type="GO" id="GO:0004252">
    <property type="term" value="F:serine-type endopeptidase activity"/>
    <property type="evidence" value="ECO:0007669"/>
    <property type="project" value="InterPro"/>
</dbReference>
<keyword evidence="2" id="KW-0645">Protease</keyword>
<dbReference type="EMBL" id="CALOZG010000002">
    <property type="protein sequence ID" value="CAH3945084.1"/>
    <property type="molecule type" value="Genomic_DNA"/>
</dbReference>
<dbReference type="PANTHER" id="PTHR24276:SF98">
    <property type="entry name" value="FI18310P1-RELATED"/>
    <property type="match status" value="1"/>
</dbReference>
<dbReference type="InterPro" id="IPR043504">
    <property type="entry name" value="Peptidase_S1_PA_chymotrypsin"/>
</dbReference>
<evidence type="ECO:0000313" key="7">
    <source>
        <dbReference type="EMBL" id="CAH3945084.1"/>
    </source>
</evidence>
<dbReference type="PANTHER" id="PTHR24276">
    <property type="entry name" value="POLYSERASE-RELATED"/>
    <property type="match status" value="1"/>
</dbReference>
<name>A0A9P0X2E1_PIEBR</name>
<dbReference type="GO" id="GO:0006508">
    <property type="term" value="P:proteolysis"/>
    <property type="evidence" value="ECO:0007669"/>
    <property type="project" value="UniProtKB-KW"/>
</dbReference>
<comment type="caution">
    <text evidence="7">The sequence shown here is derived from an EMBL/GenBank/DDBJ whole genome shotgun (WGS) entry which is preliminary data.</text>
</comment>
<dbReference type="PROSITE" id="PS50240">
    <property type="entry name" value="TRYPSIN_DOM"/>
    <property type="match status" value="1"/>
</dbReference>
<dbReference type="InterPro" id="IPR050430">
    <property type="entry name" value="Peptidase_S1"/>
</dbReference>
<dbReference type="InterPro" id="IPR001254">
    <property type="entry name" value="Trypsin_dom"/>
</dbReference>
<dbReference type="AlphaFoldDB" id="A0A9P0X2E1"/>
<keyword evidence="4" id="KW-0720">Serine protease</keyword>
<dbReference type="SMART" id="SM00020">
    <property type="entry name" value="Tryp_SPc"/>
    <property type="match status" value="1"/>
</dbReference>
<dbReference type="Gene3D" id="2.40.10.10">
    <property type="entry name" value="Trypsin-like serine proteases"/>
    <property type="match status" value="1"/>
</dbReference>
<comment type="similarity">
    <text evidence="1">Belongs to the peptidase S1 family.</text>
</comment>
<keyword evidence="3" id="KW-0378">Hydrolase</keyword>
<dbReference type="Pfam" id="PF00089">
    <property type="entry name" value="Trypsin"/>
    <property type="match status" value="1"/>
</dbReference>
<evidence type="ECO:0000256" key="4">
    <source>
        <dbReference type="ARBA" id="ARBA00022825"/>
    </source>
</evidence>
<feature type="domain" description="Peptidase S1" evidence="6">
    <location>
        <begin position="1"/>
        <end position="245"/>
    </location>
</feature>
<keyword evidence="5" id="KW-1015">Disulfide bond</keyword>
<reference evidence="7" key="1">
    <citation type="submission" date="2022-05" db="EMBL/GenBank/DDBJ databases">
        <authorList>
            <person name="Okamura Y."/>
        </authorList>
    </citation>
    <scope>NUCLEOTIDE SEQUENCE</scope>
</reference>
<evidence type="ECO:0000259" key="6">
    <source>
        <dbReference type="PROSITE" id="PS50240"/>
    </source>
</evidence>
<evidence type="ECO:0000256" key="5">
    <source>
        <dbReference type="ARBA" id="ARBA00023157"/>
    </source>
</evidence>
<organism evidence="7 8">
    <name type="scientific">Pieris brassicae</name>
    <name type="common">White butterfly</name>
    <name type="synonym">Large white butterfly</name>
    <dbReference type="NCBI Taxonomy" id="7116"/>
    <lineage>
        <taxon>Eukaryota</taxon>
        <taxon>Metazoa</taxon>
        <taxon>Ecdysozoa</taxon>
        <taxon>Arthropoda</taxon>
        <taxon>Hexapoda</taxon>
        <taxon>Insecta</taxon>
        <taxon>Pterygota</taxon>
        <taxon>Neoptera</taxon>
        <taxon>Endopterygota</taxon>
        <taxon>Lepidoptera</taxon>
        <taxon>Glossata</taxon>
        <taxon>Ditrysia</taxon>
        <taxon>Papilionoidea</taxon>
        <taxon>Pieridae</taxon>
        <taxon>Pierinae</taxon>
        <taxon>Pieris</taxon>
    </lineage>
</organism>
<accession>A0A9P0X2E1</accession>
<dbReference type="PRINTS" id="PR00722">
    <property type="entry name" value="CHYMOTRYPSIN"/>
</dbReference>
<evidence type="ECO:0000256" key="3">
    <source>
        <dbReference type="ARBA" id="ARBA00022801"/>
    </source>
</evidence>
<keyword evidence="8" id="KW-1185">Reference proteome</keyword>
<dbReference type="InterPro" id="IPR009003">
    <property type="entry name" value="Peptidase_S1_PA"/>
</dbReference>
<evidence type="ECO:0000313" key="8">
    <source>
        <dbReference type="Proteomes" id="UP001152562"/>
    </source>
</evidence>